<proteinExistence type="predicted"/>
<dbReference type="Proteomes" id="UP001232148">
    <property type="component" value="Unassembled WGS sequence"/>
</dbReference>
<protein>
    <submittedName>
        <fullName evidence="3">Uncharacterized protein</fullName>
    </submittedName>
</protein>
<organism evidence="3 4">
    <name type="scientific">Colletotrichum zoysiae</name>
    <dbReference type="NCBI Taxonomy" id="1216348"/>
    <lineage>
        <taxon>Eukaryota</taxon>
        <taxon>Fungi</taxon>
        <taxon>Dikarya</taxon>
        <taxon>Ascomycota</taxon>
        <taxon>Pezizomycotina</taxon>
        <taxon>Sordariomycetes</taxon>
        <taxon>Hypocreomycetidae</taxon>
        <taxon>Glomerellales</taxon>
        <taxon>Glomerellaceae</taxon>
        <taxon>Colletotrichum</taxon>
        <taxon>Colletotrichum graminicola species complex</taxon>
    </lineage>
</organism>
<comment type="caution">
    <text evidence="3">The sequence shown here is derived from an EMBL/GenBank/DDBJ whole genome shotgun (WGS) entry which is preliminary data.</text>
</comment>
<keyword evidence="2" id="KW-0812">Transmembrane</keyword>
<reference evidence="3" key="1">
    <citation type="submission" date="2021-06" db="EMBL/GenBank/DDBJ databases">
        <title>Comparative genomics, transcriptomics and evolutionary studies reveal genomic signatures of adaptation to plant cell wall in hemibiotrophic fungi.</title>
        <authorList>
            <consortium name="DOE Joint Genome Institute"/>
            <person name="Baroncelli R."/>
            <person name="Diaz J.F."/>
            <person name="Benocci T."/>
            <person name="Peng M."/>
            <person name="Battaglia E."/>
            <person name="Haridas S."/>
            <person name="Andreopoulos W."/>
            <person name="Labutti K."/>
            <person name="Pangilinan J."/>
            <person name="Floch G.L."/>
            <person name="Makela M.R."/>
            <person name="Henrissat B."/>
            <person name="Grigoriev I.V."/>
            <person name="Crouch J.A."/>
            <person name="De Vries R.P."/>
            <person name="Sukno S.A."/>
            <person name="Thon M.R."/>
        </authorList>
    </citation>
    <scope>NUCLEOTIDE SEQUENCE</scope>
    <source>
        <strain evidence="3">MAFF235873</strain>
    </source>
</reference>
<gene>
    <name evidence="3" type="ORF">LX32DRAFT_637200</name>
</gene>
<feature type="transmembrane region" description="Helical" evidence="2">
    <location>
        <begin position="30"/>
        <end position="59"/>
    </location>
</feature>
<evidence type="ECO:0000313" key="4">
    <source>
        <dbReference type="Proteomes" id="UP001232148"/>
    </source>
</evidence>
<dbReference type="EMBL" id="MU842840">
    <property type="protein sequence ID" value="KAK2031406.1"/>
    <property type="molecule type" value="Genomic_DNA"/>
</dbReference>
<keyword evidence="2" id="KW-1133">Transmembrane helix</keyword>
<accession>A0AAD9M288</accession>
<evidence type="ECO:0000256" key="1">
    <source>
        <dbReference type="SAM" id="MobiDB-lite"/>
    </source>
</evidence>
<evidence type="ECO:0000313" key="3">
    <source>
        <dbReference type="EMBL" id="KAK2031406.1"/>
    </source>
</evidence>
<name>A0AAD9M288_9PEZI</name>
<feature type="region of interest" description="Disordered" evidence="1">
    <location>
        <begin position="107"/>
        <end position="128"/>
    </location>
</feature>
<dbReference type="AlphaFoldDB" id="A0AAD9M288"/>
<evidence type="ECO:0000256" key="2">
    <source>
        <dbReference type="SAM" id="Phobius"/>
    </source>
</evidence>
<keyword evidence="4" id="KW-1185">Reference proteome</keyword>
<keyword evidence="2" id="KW-0472">Membrane</keyword>
<sequence>MDTHAQITSWYDTIMTYSLLSSAYPTVVRYISAAFIALGCVFFVPIILLIAVDFGIYIYRICWSRPWNRYQSQPSHPPEQQQQQLQLHKLPPEVVEGTPIVNSTVTGAARKRIQPWNKSGDGNDVSSG</sequence>